<dbReference type="InterPro" id="IPR000524">
    <property type="entry name" value="Tscrpt_reg_HTH_GntR"/>
</dbReference>
<dbReference type="SUPFAM" id="SSF48008">
    <property type="entry name" value="GntR ligand-binding domain-like"/>
    <property type="match status" value="1"/>
</dbReference>
<proteinExistence type="predicted"/>
<dbReference type="GO" id="GO:0003700">
    <property type="term" value="F:DNA-binding transcription factor activity"/>
    <property type="evidence" value="ECO:0007669"/>
    <property type="project" value="InterPro"/>
</dbReference>
<evidence type="ECO:0000313" key="7">
    <source>
        <dbReference type="Proteomes" id="UP000295621"/>
    </source>
</evidence>
<dbReference type="SMART" id="SM00345">
    <property type="entry name" value="HTH_GNTR"/>
    <property type="match status" value="1"/>
</dbReference>
<dbReference type="PROSITE" id="PS50949">
    <property type="entry name" value="HTH_GNTR"/>
    <property type="match status" value="1"/>
</dbReference>
<keyword evidence="1" id="KW-0805">Transcription regulation</keyword>
<keyword evidence="3" id="KW-0804">Transcription</keyword>
<dbReference type="InterPro" id="IPR008920">
    <property type="entry name" value="TF_FadR/GntR_C"/>
</dbReference>
<evidence type="ECO:0000256" key="3">
    <source>
        <dbReference type="ARBA" id="ARBA00023163"/>
    </source>
</evidence>
<comment type="caution">
    <text evidence="6">The sequence shown here is derived from an EMBL/GenBank/DDBJ whole genome shotgun (WGS) entry which is preliminary data.</text>
</comment>
<dbReference type="AlphaFoldDB" id="A0A4V2XXH5"/>
<reference evidence="6 7" key="1">
    <citation type="submission" date="2019-02" db="EMBL/GenBank/DDBJ databases">
        <title>Draft genome sequences of novel Actinobacteria.</title>
        <authorList>
            <person name="Sahin N."/>
            <person name="Ay H."/>
            <person name="Saygin H."/>
        </authorList>
    </citation>
    <scope>NUCLEOTIDE SEQUENCE [LARGE SCALE GENOMIC DNA]</scope>
    <source>
        <strain evidence="6 7">KC603</strain>
    </source>
</reference>
<dbReference type="InterPro" id="IPR011711">
    <property type="entry name" value="GntR_C"/>
</dbReference>
<dbReference type="InterPro" id="IPR036390">
    <property type="entry name" value="WH_DNA-bd_sf"/>
</dbReference>
<dbReference type="EMBL" id="SMKL01000010">
    <property type="protein sequence ID" value="TDC53245.1"/>
    <property type="molecule type" value="Genomic_DNA"/>
</dbReference>
<protein>
    <submittedName>
        <fullName evidence="6">GntR family transcriptional regulator</fullName>
    </submittedName>
</protein>
<evidence type="ECO:0000259" key="5">
    <source>
        <dbReference type="PROSITE" id="PS50949"/>
    </source>
</evidence>
<evidence type="ECO:0000256" key="2">
    <source>
        <dbReference type="ARBA" id="ARBA00023125"/>
    </source>
</evidence>
<feature type="compositionally biased region" description="Polar residues" evidence="4">
    <location>
        <begin position="281"/>
        <end position="296"/>
    </location>
</feature>
<evidence type="ECO:0000256" key="1">
    <source>
        <dbReference type="ARBA" id="ARBA00023015"/>
    </source>
</evidence>
<keyword evidence="2" id="KW-0238">DNA-binding</keyword>
<dbReference type="Proteomes" id="UP000295621">
    <property type="component" value="Unassembled WGS sequence"/>
</dbReference>
<sequence>MRTDILTGMSQRVTTPDSGLHWRRMEPERIARSNADDAYQAIRRSIVTVEMPPGTAFTENELVKRVGLGKTPVREALLRLKLENLVAVQARSGYRVAPVTLKDVRDTCRLLGCLEAQVTEQAAADPLAHARLEQLQAQARHGAETDRAGETSDGWVRGDWQFHVGLARGQDNQLQADVMTRLNQLVLRFRYLALKLGVPGHLLAHQHDDLLAAVVAGDQAAARKATEAGWRETEAGLLGLLSATESVQSTNVWGAADKNAFYLDAVPAGPAPTDVFEPGLTRQTRQQPPVEPSTTA</sequence>
<evidence type="ECO:0000256" key="4">
    <source>
        <dbReference type="SAM" id="MobiDB-lite"/>
    </source>
</evidence>
<dbReference type="OrthoDB" id="3267569at2"/>
<dbReference type="PANTHER" id="PTHR43537:SF24">
    <property type="entry name" value="GLUCONATE OPERON TRANSCRIPTIONAL REPRESSOR"/>
    <property type="match status" value="1"/>
</dbReference>
<organism evidence="6 7">
    <name type="scientific">Jiangella ureilytica</name>
    <dbReference type="NCBI Taxonomy" id="2530374"/>
    <lineage>
        <taxon>Bacteria</taxon>
        <taxon>Bacillati</taxon>
        <taxon>Actinomycetota</taxon>
        <taxon>Actinomycetes</taxon>
        <taxon>Jiangellales</taxon>
        <taxon>Jiangellaceae</taxon>
        <taxon>Jiangella</taxon>
    </lineage>
</organism>
<accession>A0A4V2XXH5</accession>
<dbReference type="SMART" id="SM00895">
    <property type="entry name" value="FCD"/>
    <property type="match status" value="1"/>
</dbReference>
<dbReference type="SUPFAM" id="SSF46785">
    <property type="entry name" value="Winged helix' DNA-binding domain"/>
    <property type="match status" value="1"/>
</dbReference>
<dbReference type="Pfam" id="PF07729">
    <property type="entry name" value="FCD"/>
    <property type="match status" value="1"/>
</dbReference>
<dbReference type="Pfam" id="PF00392">
    <property type="entry name" value="GntR"/>
    <property type="match status" value="1"/>
</dbReference>
<keyword evidence="7" id="KW-1185">Reference proteome</keyword>
<dbReference type="Gene3D" id="1.20.120.530">
    <property type="entry name" value="GntR ligand-binding domain-like"/>
    <property type="match status" value="1"/>
</dbReference>
<evidence type="ECO:0000313" key="6">
    <source>
        <dbReference type="EMBL" id="TDC53245.1"/>
    </source>
</evidence>
<dbReference type="Gene3D" id="1.10.10.10">
    <property type="entry name" value="Winged helix-like DNA-binding domain superfamily/Winged helix DNA-binding domain"/>
    <property type="match status" value="1"/>
</dbReference>
<name>A0A4V2XXH5_9ACTN</name>
<dbReference type="InterPro" id="IPR036388">
    <property type="entry name" value="WH-like_DNA-bd_sf"/>
</dbReference>
<feature type="region of interest" description="Disordered" evidence="4">
    <location>
        <begin position="273"/>
        <end position="296"/>
    </location>
</feature>
<dbReference type="PANTHER" id="PTHR43537">
    <property type="entry name" value="TRANSCRIPTIONAL REGULATOR, GNTR FAMILY"/>
    <property type="match status" value="1"/>
</dbReference>
<gene>
    <name evidence="6" type="ORF">E1212_06125</name>
</gene>
<feature type="domain" description="HTH gntR-type" evidence="5">
    <location>
        <begin position="32"/>
        <end position="99"/>
    </location>
</feature>
<dbReference type="GO" id="GO:0003677">
    <property type="term" value="F:DNA binding"/>
    <property type="evidence" value="ECO:0007669"/>
    <property type="project" value="UniProtKB-KW"/>
</dbReference>